<comment type="caution">
    <text evidence="1">The sequence shown here is derived from an EMBL/GenBank/DDBJ whole genome shotgun (WGS) entry which is preliminary data.</text>
</comment>
<dbReference type="AlphaFoldDB" id="D0WJI1"/>
<evidence type="ECO:0000313" key="2">
    <source>
        <dbReference type="Proteomes" id="UP000006001"/>
    </source>
</evidence>
<keyword evidence="2" id="KW-1185">Reference proteome</keyword>
<dbReference type="HOGENOM" id="CLU_3257937_0_0_11"/>
<dbReference type="Proteomes" id="UP000006001">
    <property type="component" value="Unassembled WGS sequence"/>
</dbReference>
<dbReference type="STRING" id="649764.HMPREF0762_02009"/>
<sequence length="42" mass="4959">MRFDHERSSFRIRASILSKRLKTEHSSMFSIVPVATLHLYPL</sequence>
<accession>D0WJI1</accession>
<proteinExistence type="predicted"/>
<dbReference type="EMBL" id="ACUX02000019">
    <property type="protein sequence ID" value="EEZ60530.1"/>
    <property type="molecule type" value="Genomic_DNA"/>
</dbReference>
<reference evidence="1" key="1">
    <citation type="submission" date="2009-10" db="EMBL/GenBank/DDBJ databases">
        <authorList>
            <person name="Weinstock G."/>
            <person name="Sodergren E."/>
            <person name="Clifton S."/>
            <person name="Fulton L."/>
            <person name="Fulton B."/>
            <person name="Courtney L."/>
            <person name="Fronick C."/>
            <person name="Harrison M."/>
            <person name="Strong C."/>
            <person name="Farmer C."/>
            <person name="Delahaunty K."/>
            <person name="Markovic C."/>
            <person name="Hall O."/>
            <person name="Minx P."/>
            <person name="Tomlinson C."/>
            <person name="Mitreva M."/>
            <person name="Nelson J."/>
            <person name="Hou S."/>
            <person name="Wollam A."/>
            <person name="Pepin K.H."/>
            <person name="Johnson M."/>
            <person name="Bhonagiri V."/>
            <person name="Nash W.E."/>
            <person name="Warren W."/>
            <person name="Chinwalla A."/>
            <person name="Mardis E.R."/>
            <person name="Wilson R.K."/>
        </authorList>
    </citation>
    <scope>NUCLEOTIDE SEQUENCE [LARGE SCALE GENOMIC DNA]</scope>
    <source>
        <strain evidence="1">ATCC 700122</strain>
    </source>
</reference>
<gene>
    <name evidence="1" type="ORF">HMPREF0762_02009</name>
</gene>
<evidence type="ECO:0000313" key="1">
    <source>
        <dbReference type="EMBL" id="EEZ60530.1"/>
    </source>
</evidence>
<protein>
    <submittedName>
        <fullName evidence="1">Uncharacterized protein</fullName>
    </submittedName>
</protein>
<organism evidence="1 2">
    <name type="scientific">Slackia exigua (strain ATCC 700122 / DSM 15923 / CIP 105133 / JCM 11022 / KCTC 5966 / S-7)</name>
    <dbReference type="NCBI Taxonomy" id="649764"/>
    <lineage>
        <taxon>Bacteria</taxon>
        <taxon>Bacillati</taxon>
        <taxon>Actinomycetota</taxon>
        <taxon>Coriobacteriia</taxon>
        <taxon>Eggerthellales</taxon>
        <taxon>Eggerthellaceae</taxon>
        <taxon>Slackia</taxon>
    </lineage>
</organism>
<name>D0WJI1_SLAES</name>